<feature type="transmembrane region" description="Helical" evidence="2">
    <location>
        <begin position="226"/>
        <end position="249"/>
    </location>
</feature>
<organism evidence="3 4">
    <name type="scientific">Kwoniella shivajii</name>
    <dbReference type="NCBI Taxonomy" id="564305"/>
    <lineage>
        <taxon>Eukaryota</taxon>
        <taxon>Fungi</taxon>
        <taxon>Dikarya</taxon>
        <taxon>Basidiomycota</taxon>
        <taxon>Agaricomycotina</taxon>
        <taxon>Tremellomycetes</taxon>
        <taxon>Tremellales</taxon>
        <taxon>Cryptococcaceae</taxon>
        <taxon>Kwoniella</taxon>
    </lineage>
</organism>
<evidence type="ECO:0000256" key="2">
    <source>
        <dbReference type="SAM" id="Phobius"/>
    </source>
</evidence>
<gene>
    <name evidence="3" type="ORF">IL334_007398</name>
</gene>
<keyword evidence="2" id="KW-1133">Transmembrane helix</keyword>
<feature type="transmembrane region" description="Helical" evidence="2">
    <location>
        <begin position="55"/>
        <end position="73"/>
    </location>
</feature>
<dbReference type="EMBL" id="CP141890">
    <property type="protein sequence ID" value="WRT70400.1"/>
    <property type="molecule type" value="Genomic_DNA"/>
</dbReference>
<keyword evidence="2" id="KW-0472">Membrane</keyword>
<proteinExistence type="predicted"/>
<feature type="region of interest" description="Disordered" evidence="1">
    <location>
        <begin position="276"/>
        <end position="296"/>
    </location>
</feature>
<reference evidence="3 4" key="1">
    <citation type="submission" date="2024-01" db="EMBL/GenBank/DDBJ databases">
        <title>Comparative genomics of Cryptococcus and Kwoniella reveals pathogenesis evolution and contrasting modes of karyotype evolution via chromosome fusion or intercentromeric recombination.</title>
        <authorList>
            <person name="Coelho M.A."/>
            <person name="David-Palma M."/>
            <person name="Shea T."/>
            <person name="Bowers K."/>
            <person name="McGinley-Smith S."/>
            <person name="Mohammad A.W."/>
            <person name="Gnirke A."/>
            <person name="Yurkov A.M."/>
            <person name="Nowrousian M."/>
            <person name="Sun S."/>
            <person name="Cuomo C.A."/>
            <person name="Heitman J."/>
        </authorList>
    </citation>
    <scope>NUCLEOTIDE SEQUENCE [LARGE SCALE GENOMIC DNA]</scope>
    <source>
        <strain evidence="3">CBS 11374</strain>
    </source>
</reference>
<evidence type="ECO:0000313" key="3">
    <source>
        <dbReference type="EMBL" id="WRT70400.1"/>
    </source>
</evidence>
<feature type="transmembrane region" description="Helical" evidence="2">
    <location>
        <begin position="164"/>
        <end position="186"/>
    </location>
</feature>
<sequence>MSSKIIISLIRPLLPYIPLLPTPVLSLFPSLLLHLTTHPSPSPTTFLSASTTHPLHTPIIFTAISIPIIYVLGLISGNVSWVDRLWPFYTPFCTGLILFWISHNVDGVVYGHNLPRVILMFGLQILWSLRLLSHALKRDFYDLKSEDYRYTVFRKLVPKPVFSLIHIFVIAIAQPLLLLCLSFPVYAVSSLPPSELASTGSIGISFGSISSYLPNKYRNSAPEQTVILNISDLVITILAIGCLITEFIVDRKMYKYQSSKHQLIDQLLSDQLIHPDSNSTENSPLNTQSTKKGWPKATPYPKSHYPGFPINGPWRYSRHPNFAAEQLFWVTQALFVIAGAQSSGVTRRSWGDGMVWGPCFALSILFCSSTFLTEWITSRKFPVYKSYRRVIGQFLPQETVINLLIGTITGSRKKNLENVYGQ</sequence>
<accession>A0ABZ1DAP8</accession>
<evidence type="ECO:0000256" key="1">
    <source>
        <dbReference type="SAM" id="MobiDB-lite"/>
    </source>
</evidence>
<dbReference type="GeneID" id="87959528"/>
<feature type="compositionally biased region" description="Polar residues" evidence="1">
    <location>
        <begin position="276"/>
        <end position="291"/>
    </location>
</feature>
<dbReference type="Gene3D" id="1.20.120.1630">
    <property type="match status" value="1"/>
</dbReference>
<keyword evidence="4" id="KW-1185">Reference proteome</keyword>
<feature type="transmembrane region" description="Helical" evidence="2">
    <location>
        <begin position="12"/>
        <end position="35"/>
    </location>
</feature>
<dbReference type="Pfam" id="PF06966">
    <property type="entry name" value="DUF1295"/>
    <property type="match status" value="2"/>
</dbReference>
<dbReference type="PANTHER" id="PTHR32251:SF23">
    <property type="entry name" value="3-OXO-5-ALPHA-STEROID 4-DEHYDROGENASE (DUF1295)"/>
    <property type="match status" value="1"/>
</dbReference>
<evidence type="ECO:0000313" key="4">
    <source>
        <dbReference type="Proteomes" id="UP001329825"/>
    </source>
</evidence>
<dbReference type="Proteomes" id="UP001329825">
    <property type="component" value="Chromosome 10"/>
</dbReference>
<dbReference type="RefSeq" id="XP_062795139.1">
    <property type="nucleotide sequence ID" value="XM_062939088.1"/>
</dbReference>
<name>A0ABZ1DAP8_9TREE</name>
<feature type="transmembrane region" description="Helical" evidence="2">
    <location>
        <begin position="85"/>
        <end position="102"/>
    </location>
</feature>
<dbReference type="PANTHER" id="PTHR32251">
    <property type="entry name" value="3-OXO-5-ALPHA-STEROID 4-DEHYDROGENASE"/>
    <property type="match status" value="1"/>
</dbReference>
<feature type="transmembrane region" description="Helical" evidence="2">
    <location>
        <begin position="355"/>
        <end position="376"/>
    </location>
</feature>
<evidence type="ECO:0008006" key="5">
    <source>
        <dbReference type="Google" id="ProtNLM"/>
    </source>
</evidence>
<protein>
    <recommendedName>
        <fullName evidence="5">Steroid 5-alpha reductase C-terminal domain-containing protein</fullName>
    </recommendedName>
</protein>
<feature type="transmembrane region" description="Helical" evidence="2">
    <location>
        <begin position="114"/>
        <end position="132"/>
    </location>
</feature>
<dbReference type="InterPro" id="IPR010721">
    <property type="entry name" value="UstE-like"/>
</dbReference>
<keyword evidence="2" id="KW-0812">Transmembrane</keyword>